<dbReference type="SUPFAM" id="SSF51905">
    <property type="entry name" value="FAD/NAD(P)-binding domain"/>
    <property type="match status" value="1"/>
</dbReference>
<reference evidence="14 15" key="1">
    <citation type="submission" date="2016-07" db="EMBL/GenBank/DDBJ databases">
        <title>Genome and transcriptome analysis of iron-reducing fermentative bacteria Anoxybacter fermentans.</title>
        <authorList>
            <person name="Zeng X."/>
            <person name="Shao Z."/>
        </authorList>
    </citation>
    <scope>NUCLEOTIDE SEQUENCE [LARGE SCALE GENOMIC DNA]</scope>
    <source>
        <strain evidence="14 15">DY22613</strain>
    </source>
</reference>
<evidence type="ECO:0000256" key="3">
    <source>
        <dbReference type="ARBA" id="ARBA00012637"/>
    </source>
</evidence>
<keyword evidence="10 12" id="KW-0472">Membrane</keyword>
<evidence type="ECO:0000313" key="15">
    <source>
        <dbReference type="Proteomes" id="UP000267250"/>
    </source>
</evidence>
<dbReference type="OrthoDB" id="9781621at2"/>
<dbReference type="RefSeq" id="WP_127015928.1">
    <property type="nucleotide sequence ID" value="NZ_CP016379.1"/>
</dbReference>
<keyword evidence="8" id="KW-0560">Oxidoreductase</keyword>
<evidence type="ECO:0000256" key="1">
    <source>
        <dbReference type="ARBA" id="ARBA00004141"/>
    </source>
</evidence>
<keyword evidence="5 12" id="KW-0812">Transmembrane</keyword>
<dbReference type="Pfam" id="PF07992">
    <property type="entry name" value="Pyr_redox_2"/>
    <property type="match status" value="1"/>
</dbReference>
<evidence type="ECO:0000313" key="14">
    <source>
        <dbReference type="EMBL" id="AZR72600.1"/>
    </source>
</evidence>
<dbReference type="PANTHER" id="PTHR43706:SF47">
    <property type="entry name" value="EXTERNAL NADH-UBIQUINONE OXIDOREDUCTASE 1, MITOCHONDRIAL-RELATED"/>
    <property type="match status" value="1"/>
</dbReference>
<gene>
    <name evidence="14" type="ORF">BBF96_03880</name>
</gene>
<sequence length="581" mass="64957">MNKLKEIVILGAGYAGVTAAKTLHKKLCKDPTVRVRLISQSPFHVLLTQLHEVAGNRIRPSDVQISLKDVFEGTKIEVVEDQIKSIDFEKQILKGSNGQYNYDYLIIGTGSEPTYYGIPGMKEHSLTLWSLEDAKKIKAHIRSMFIAASQEVDPKKREAMLTFVVGGGGFTGIEMIGELAEWVRDLCQIYNVDRDDVRLIVVEALPNILPVLKKKGLVDRAIEYLTNTLNVEIKTNSPICEVHPEHIVLENETIPTRTLIWTGGVKANNFVKNLGLPLNKRDRIEVNEYCQTCYENVYAVGDNSFFIDEKGMVLPALVEAAMQTAKTAAKNIVADLKGQEKKPLKPKLHGVMVSIGGNYAVADIMGIPMWGFVAMMMKHLVDMHYLWEVNGFKLVWEYIAHEFSEIKGGIGVLVRHMSKKINAFWLILLRIIIGLRFLTEGIHKIQDGWFGEWEKLASGASSVLWGEGTPQWYVSLMKTFVVPHQIFLQKVIVITEIGLGLLLIFGLFTVLAALGTMAMSASFIMAAWGGPIWDPLMLFVGSFALLGGAGRAFGLDYYVLPWLFSLSKKPVSYPKHITFEQ</sequence>
<comment type="similarity">
    <text evidence="2">Belongs to the NADH dehydrogenase family.</text>
</comment>
<dbReference type="PRINTS" id="PR00368">
    <property type="entry name" value="FADPNR"/>
</dbReference>
<organism evidence="14 15">
    <name type="scientific">Anoxybacter fermentans</name>
    <dbReference type="NCBI Taxonomy" id="1323375"/>
    <lineage>
        <taxon>Bacteria</taxon>
        <taxon>Bacillati</taxon>
        <taxon>Bacillota</taxon>
        <taxon>Clostridia</taxon>
        <taxon>Halanaerobiales</taxon>
        <taxon>Anoxybacter</taxon>
    </lineage>
</organism>
<keyword evidence="9" id="KW-0520">NAD</keyword>
<keyword evidence="4" id="KW-0285">Flavoprotein</keyword>
<evidence type="ECO:0000256" key="5">
    <source>
        <dbReference type="ARBA" id="ARBA00022692"/>
    </source>
</evidence>
<feature type="transmembrane region" description="Helical" evidence="12">
    <location>
        <begin position="499"/>
        <end position="524"/>
    </location>
</feature>
<keyword evidence="15" id="KW-1185">Reference proteome</keyword>
<keyword evidence="7 12" id="KW-1133">Transmembrane helix</keyword>
<dbReference type="AlphaFoldDB" id="A0A3Q9HPG7"/>
<keyword evidence="6" id="KW-0274">FAD</keyword>
<evidence type="ECO:0000256" key="10">
    <source>
        <dbReference type="ARBA" id="ARBA00023136"/>
    </source>
</evidence>
<name>A0A3Q9HPG7_9FIRM</name>
<comment type="subcellular location">
    <subcellularLocation>
        <location evidence="1">Membrane</location>
        <topology evidence="1">Multi-pass membrane protein</topology>
    </subcellularLocation>
</comment>
<evidence type="ECO:0000259" key="13">
    <source>
        <dbReference type="Pfam" id="PF07992"/>
    </source>
</evidence>
<evidence type="ECO:0000256" key="4">
    <source>
        <dbReference type="ARBA" id="ARBA00022630"/>
    </source>
</evidence>
<evidence type="ECO:0000256" key="8">
    <source>
        <dbReference type="ARBA" id="ARBA00023002"/>
    </source>
</evidence>
<dbReference type="InterPro" id="IPR045024">
    <property type="entry name" value="NDH-2"/>
</dbReference>
<protein>
    <recommendedName>
        <fullName evidence="3">NADH:ubiquinone reductase (non-electrogenic)</fullName>
        <ecNumber evidence="3">1.6.5.9</ecNumber>
    </recommendedName>
</protein>
<comment type="catalytic activity">
    <reaction evidence="11">
        <text>a quinone + NADH + H(+) = a quinol + NAD(+)</text>
        <dbReference type="Rhea" id="RHEA:46160"/>
        <dbReference type="ChEBI" id="CHEBI:15378"/>
        <dbReference type="ChEBI" id="CHEBI:24646"/>
        <dbReference type="ChEBI" id="CHEBI:57540"/>
        <dbReference type="ChEBI" id="CHEBI:57945"/>
        <dbReference type="ChEBI" id="CHEBI:132124"/>
        <dbReference type="EC" id="1.6.5.9"/>
    </reaction>
</comment>
<dbReference type="InterPro" id="IPR023753">
    <property type="entry name" value="FAD/NAD-binding_dom"/>
</dbReference>
<evidence type="ECO:0000256" key="12">
    <source>
        <dbReference type="SAM" id="Phobius"/>
    </source>
</evidence>
<dbReference type="GO" id="GO:0050136">
    <property type="term" value="F:NADH dehydrogenase (quinone) (non-electrogenic) activity"/>
    <property type="evidence" value="ECO:0007669"/>
    <property type="project" value="UniProtKB-EC"/>
</dbReference>
<dbReference type="PANTHER" id="PTHR43706">
    <property type="entry name" value="NADH DEHYDROGENASE"/>
    <property type="match status" value="1"/>
</dbReference>
<evidence type="ECO:0000256" key="11">
    <source>
        <dbReference type="ARBA" id="ARBA00047599"/>
    </source>
</evidence>
<dbReference type="InterPro" id="IPR036188">
    <property type="entry name" value="FAD/NAD-bd_sf"/>
</dbReference>
<feature type="domain" description="FAD/NAD(P)-binding" evidence="13">
    <location>
        <begin position="6"/>
        <end position="324"/>
    </location>
</feature>
<dbReference type="EC" id="1.6.5.9" evidence="3"/>
<feature type="transmembrane region" description="Helical" evidence="12">
    <location>
        <begin position="536"/>
        <end position="560"/>
    </location>
</feature>
<evidence type="ECO:0000256" key="9">
    <source>
        <dbReference type="ARBA" id="ARBA00023027"/>
    </source>
</evidence>
<proteinExistence type="inferred from homology"/>
<dbReference type="EMBL" id="CP016379">
    <property type="protein sequence ID" value="AZR72600.1"/>
    <property type="molecule type" value="Genomic_DNA"/>
</dbReference>
<dbReference type="InterPro" id="IPR032808">
    <property type="entry name" value="DoxX"/>
</dbReference>
<dbReference type="Gene3D" id="3.50.50.100">
    <property type="match status" value="1"/>
</dbReference>
<evidence type="ECO:0000256" key="7">
    <source>
        <dbReference type="ARBA" id="ARBA00022989"/>
    </source>
</evidence>
<evidence type="ECO:0000256" key="2">
    <source>
        <dbReference type="ARBA" id="ARBA00005272"/>
    </source>
</evidence>
<dbReference type="Proteomes" id="UP000267250">
    <property type="component" value="Chromosome"/>
</dbReference>
<evidence type="ECO:0000256" key="6">
    <source>
        <dbReference type="ARBA" id="ARBA00022827"/>
    </source>
</evidence>
<accession>A0A3Q9HPG7</accession>
<dbReference type="Pfam" id="PF07681">
    <property type="entry name" value="DoxX"/>
    <property type="match status" value="1"/>
</dbReference>
<dbReference type="GO" id="GO:0016020">
    <property type="term" value="C:membrane"/>
    <property type="evidence" value="ECO:0007669"/>
    <property type="project" value="UniProtKB-SubCell"/>
</dbReference>
<dbReference type="KEGG" id="aft:BBF96_03880"/>